<keyword evidence="3" id="KW-0547">Nucleotide-binding</keyword>
<dbReference type="InterPro" id="IPR002300">
    <property type="entry name" value="aa-tRNA-synth_Ia"/>
</dbReference>
<dbReference type="Gene3D" id="3.40.50.620">
    <property type="entry name" value="HUPs"/>
    <property type="match status" value="2"/>
</dbReference>
<dbReference type="PANTHER" id="PTHR42765">
    <property type="entry name" value="SOLEUCYL-TRNA SYNTHETASE"/>
    <property type="match status" value="1"/>
</dbReference>
<dbReference type="AlphaFoldDB" id="A0AA38H6Z8"/>
<keyword evidence="6 10" id="KW-0030">Aminoacyl-tRNA synthetase</keyword>
<dbReference type="InterPro" id="IPR013155">
    <property type="entry name" value="M/V/L/I-tRNA-synth_anticd-bd"/>
</dbReference>
<dbReference type="CDD" id="cd07960">
    <property type="entry name" value="Anticodon_Ia_Ile_BEm"/>
    <property type="match status" value="1"/>
</dbReference>
<dbReference type="GO" id="GO:0032543">
    <property type="term" value="P:mitochondrial translation"/>
    <property type="evidence" value="ECO:0007669"/>
    <property type="project" value="TreeGrafter"/>
</dbReference>
<dbReference type="SUPFAM" id="SSF50677">
    <property type="entry name" value="ValRS/IleRS/LeuRS editing domain"/>
    <property type="match status" value="1"/>
</dbReference>
<dbReference type="SUPFAM" id="SSF52374">
    <property type="entry name" value="Nucleotidylyl transferase"/>
    <property type="match status" value="1"/>
</dbReference>
<keyword evidence="4" id="KW-0067">ATP-binding</keyword>
<organism evidence="10 11">
    <name type="scientific">Dioszegia hungarica</name>
    <dbReference type="NCBI Taxonomy" id="4972"/>
    <lineage>
        <taxon>Eukaryota</taxon>
        <taxon>Fungi</taxon>
        <taxon>Dikarya</taxon>
        <taxon>Basidiomycota</taxon>
        <taxon>Agaricomycotina</taxon>
        <taxon>Tremellomycetes</taxon>
        <taxon>Tremellales</taxon>
        <taxon>Bulleribasidiaceae</taxon>
        <taxon>Dioszegia</taxon>
    </lineage>
</organism>
<dbReference type="GeneID" id="77724805"/>
<dbReference type="Pfam" id="PF08264">
    <property type="entry name" value="Anticodon_1"/>
    <property type="match status" value="1"/>
</dbReference>
<dbReference type="GO" id="GO:0004822">
    <property type="term" value="F:isoleucine-tRNA ligase activity"/>
    <property type="evidence" value="ECO:0007669"/>
    <property type="project" value="UniProtKB-EC"/>
</dbReference>
<keyword evidence="5" id="KW-0648">Protein biosynthesis</keyword>
<dbReference type="InterPro" id="IPR014729">
    <property type="entry name" value="Rossmann-like_a/b/a_fold"/>
</dbReference>
<evidence type="ECO:0000256" key="1">
    <source>
        <dbReference type="ARBA" id="ARBA00013165"/>
    </source>
</evidence>
<evidence type="ECO:0000313" key="10">
    <source>
        <dbReference type="EMBL" id="KAI9634746.1"/>
    </source>
</evidence>
<dbReference type="Gene3D" id="3.90.740.10">
    <property type="entry name" value="Valyl/Leucyl/Isoleucyl-tRNA synthetase, editing domain"/>
    <property type="match status" value="1"/>
</dbReference>
<dbReference type="PANTHER" id="PTHR42765:SF1">
    <property type="entry name" value="ISOLEUCINE--TRNA LIGASE, MITOCHONDRIAL"/>
    <property type="match status" value="1"/>
</dbReference>
<dbReference type="PRINTS" id="PR00984">
    <property type="entry name" value="TRNASYNTHILE"/>
</dbReference>
<evidence type="ECO:0000256" key="4">
    <source>
        <dbReference type="ARBA" id="ARBA00022840"/>
    </source>
</evidence>
<evidence type="ECO:0000259" key="8">
    <source>
        <dbReference type="Pfam" id="PF00133"/>
    </source>
</evidence>
<accession>A0AA38H6Z8</accession>
<dbReference type="NCBIfam" id="TIGR00392">
    <property type="entry name" value="ileS"/>
    <property type="match status" value="1"/>
</dbReference>
<dbReference type="Proteomes" id="UP001164286">
    <property type="component" value="Unassembled WGS sequence"/>
</dbReference>
<sequence>MYTPLRRPLPWRTLCSCPVPTTCRQASTSAPIDKKKYSKTLLLPSTAFRLRPKSQYELDLKYRHKTTIDLYQRQRREKLGDEFVLHDGPPYANGNLHMGEPTPNSANPGHALNRTLKDIINRYQLTRGRRVHYVPGWDCHGLPIEQKALQEANVSHLPTQLIQTTFLKIDPLQVRQIARRTALEAIETQKSEMKELGIMADWDSETGTYRTLALDFEIRQMRLFAQLVDRGLITHRLRPVYYSPSSRTALAEAELKYKDGYKSRSVYVAFPVTTKSEALGAIGEVHLAIWTTTPWTLPANMAIAISADMTYAVVTAQGKTLIIALDRVEPLQQILGDIQVLQVPQCPADLGSALLGTRYKHRFADDLPVIPSPHVKSDSGTGLVHTAPAHGHEDYEAYMASGFSAPLRCPVDDAGLFTDIHPSLVGKSVLGEGAGEMIRLLQQDDTLLAEQTIEHRYPHDWKTKEPIIVRATPQWFADVTAIKPIVQKSLDKVEFYPPQSRNRLESFVHGRAEWCISRQRSWGVPIPALFLDGKPVLDADVIQHIITTLEEHGTDYWWQAPVEAFLPSHLKGNYTKGTDTLDVWYDSGSSWTLLPNHTADVYLEGSDQHRGWFQSSLLTHIGSTLQPVAPFRKLVTHGFILDEGGQKMSKSLGNGISPIDIIKGDESTRGYGADVLRLWAASVDYTRDVSMGPSAIAHAAESLRKIRSAMRFILASASPEPGQTSLDDTDQIDRHILAELSRVKQTAMQHYDVFAFSKVVTLVSTFLSQTMSALYFDAIKDTLYSNKASSPERAGAAHTLFQAFHTLVPIIAPIAPHLAEELWHHHGKTDSVFLSECKAEDVIAPVNIEPLLQLRSQMLSSMAARGIRSPAELDIASDQPFDSESMMSRADQTATLFKY</sequence>
<keyword evidence="11" id="KW-1185">Reference proteome</keyword>
<reference evidence="10" key="1">
    <citation type="journal article" date="2022" name="G3 (Bethesda)">
        <title>High quality genome of the basidiomycete yeast Dioszegia hungarica PDD-24b-2 isolated from cloud water.</title>
        <authorList>
            <person name="Jarrige D."/>
            <person name="Haridas S."/>
            <person name="Bleykasten-Grosshans C."/>
            <person name="Joly M."/>
            <person name="Nadalig T."/>
            <person name="Sancelme M."/>
            <person name="Vuilleumier S."/>
            <person name="Grigoriev I.V."/>
            <person name="Amato P."/>
            <person name="Bringel F."/>
        </authorList>
    </citation>
    <scope>NUCLEOTIDE SEQUENCE</scope>
    <source>
        <strain evidence="10">PDD-24b-2</strain>
    </source>
</reference>
<feature type="domain" description="Methionyl/Valyl/Leucyl/Isoleucyl-tRNA synthetase anticodon-binding" evidence="9">
    <location>
        <begin position="733"/>
        <end position="841"/>
    </location>
</feature>
<dbReference type="InterPro" id="IPR033708">
    <property type="entry name" value="Anticodon_Ile_BEm"/>
</dbReference>
<dbReference type="Pfam" id="PF00133">
    <property type="entry name" value="tRNA-synt_1"/>
    <property type="match status" value="1"/>
</dbReference>
<proteinExistence type="predicted"/>
<dbReference type="Gene3D" id="1.10.10.830">
    <property type="entry name" value="Ile-tRNA synthetase CP2 domain-like"/>
    <property type="match status" value="1"/>
</dbReference>
<dbReference type="InterPro" id="IPR009080">
    <property type="entry name" value="tRNAsynth_Ia_anticodon-bd"/>
</dbReference>
<dbReference type="GO" id="GO:0002161">
    <property type="term" value="F:aminoacyl-tRNA deacylase activity"/>
    <property type="evidence" value="ECO:0007669"/>
    <property type="project" value="InterPro"/>
</dbReference>
<dbReference type="SUPFAM" id="SSF47323">
    <property type="entry name" value="Anticodon-binding domain of a subclass of class I aminoacyl-tRNA synthetases"/>
    <property type="match status" value="1"/>
</dbReference>
<feature type="domain" description="Aminoacyl-tRNA synthetase class Ia" evidence="8">
    <location>
        <begin position="66"/>
        <end position="691"/>
    </location>
</feature>
<dbReference type="Gene3D" id="1.10.730.20">
    <property type="match status" value="1"/>
</dbReference>
<dbReference type="InterPro" id="IPR002301">
    <property type="entry name" value="Ile-tRNA-ligase"/>
</dbReference>
<dbReference type="InterPro" id="IPR050081">
    <property type="entry name" value="Ile-tRNA_ligase"/>
</dbReference>
<dbReference type="GO" id="GO:0005739">
    <property type="term" value="C:mitochondrion"/>
    <property type="evidence" value="ECO:0007669"/>
    <property type="project" value="TreeGrafter"/>
</dbReference>
<evidence type="ECO:0000313" key="11">
    <source>
        <dbReference type="Proteomes" id="UP001164286"/>
    </source>
</evidence>
<evidence type="ECO:0000256" key="5">
    <source>
        <dbReference type="ARBA" id="ARBA00022917"/>
    </source>
</evidence>
<dbReference type="EC" id="6.1.1.5" evidence="1"/>
<evidence type="ECO:0000256" key="6">
    <source>
        <dbReference type="ARBA" id="ARBA00023146"/>
    </source>
</evidence>
<dbReference type="GO" id="GO:0006428">
    <property type="term" value="P:isoleucyl-tRNA aminoacylation"/>
    <property type="evidence" value="ECO:0007669"/>
    <property type="project" value="InterPro"/>
</dbReference>
<evidence type="ECO:0000256" key="2">
    <source>
        <dbReference type="ARBA" id="ARBA00022598"/>
    </source>
</evidence>
<evidence type="ECO:0000256" key="7">
    <source>
        <dbReference type="ARBA" id="ARBA00032665"/>
    </source>
</evidence>
<evidence type="ECO:0000259" key="9">
    <source>
        <dbReference type="Pfam" id="PF08264"/>
    </source>
</evidence>
<dbReference type="GO" id="GO:0000049">
    <property type="term" value="F:tRNA binding"/>
    <property type="evidence" value="ECO:0007669"/>
    <property type="project" value="InterPro"/>
</dbReference>
<protein>
    <recommendedName>
        <fullName evidence="1">isoleucine--tRNA ligase</fullName>
        <ecNumber evidence="1">6.1.1.5</ecNumber>
    </recommendedName>
    <alternativeName>
        <fullName evidence="7">Isoleucyl-tRNA synthetase</fullName>
    </alternativeName>
</protein>
<keyword evidence="2" id="KW-0436">Ligase</keyword>
<name>A0AA38H6Z8_9TREE</name>
<dbReference type="EMBL" id="JAKWFO010000006">
    <property type="protein sequence ID" value="KAI9634746.1"/>
    <property type="molecule type" value="Genomic_DNA"/>
</dbReference>
<dbReference type="InterPro" id="IPR009008">
    <property type="entry name" value="Val/Leu/Ile-tRNA-synth_edit"/>
</dbReference>
<dbReference type="GO" id="GO:0005524">
    <property type="term" value="F:ATP binding"/>
    <property type="evidence" value="ECO:0007669"/>
    <property type="project" value="UniProtKB-KW"/>
</dbReference>
<comment type="caution">
    <text evidence="10">The sequence shown here is derived from an EMBL/GenBank/DDBJ whole genome shotgun (WGS) entry which is preliminary data.</text>
</comment>
<dbReference type="RefSeq" id="XP_052944523.1">
    <property type="nucleotide sequence ID" value="XM_053085604.1"/>
</dbReference>
<gene>
    <name evidence="10" type="ORF">MKK02DRAFT_16280</name>
</gene>
<evidence type="ECO:0000256" key="3">
    <source>
        <dbReference type="ARBA" id="ARBA00022741"/>
    </source>
</evidence>